<dbReference type="Gene3D" id="3.40.50.150">
    <property type="entry name" value="Vaccinia Virus protein VP39"/>
    <property type="match status" value="1"/>
</dbReference>
<evidence type="ECO:0000256" key="1">
    <source>
        <dbReference type="ARBA" id="ARBA00038158"/>
    </source>
</evidence>
<evidence type="ECO:0000313" key="3">
    <source>
        <dbReference type="EMBL" id="KAK4448764.1"/>
    </source>
</evidence>
<name>A0AAV9GLD9_9PEZI</name>
<dbReference type="InterPro" id="IPR029063">
    <property type="entry name" value="SAM-dependent_MTases_sf"/>
</dbReference>
<gene>
    <name evidence="3" type="ORF">QBC34DRAFT_406689</name>
</gene>
<protein>
    <submittedName>
        <fullName evidence="3">S-adenosyl-L-methionine-dependent methyltransferase</fullName>
    </submittedName>
</protein>
<keyword evidence="3" id="KW-0489">Methyltransferase</keyword>
<dbReference type="EMBL" id="MU865941">
    <property type="protein sequence ID" value="KAK4448764.1"/>
    <property type="molecule type" value="Genomic_DNA"/>
</dbReference>
<reference evidence="3" key="1">
    <citation type="journal article" date="2023" name="Mol. Phylogenet. Evol.">
        <title>Genome-scale phylogeny and comparative genomics of the fungal order Sordariales.</title>
        <authorList>
            <person name="Hensen N."/>
            <person name="Bonometti L."/>
            <person name="Westerberg I."/>
            <person name="Brannstrom I.O."/>
            <person name="Guillou S."/>
            <person name="Cros-Aarteil S."/>
            <person name="Calhoun S."/>
            <person name="Haridas S."/>
            <person name="Kuo A."/>
            <person name="Mondo S."/>
            <person name="Pangilinan J."/>
            <person name="Riley R."/>
            <person name="LaButti K."/>
            <person name="Andreopoulos B."/>
            <person name="Lipzen A."/>
            <person name="Chen C."/>
            <person name="Yan M."/>
            <person name="Daum C."/>
            <person name="Ng V."/>
            <person name="Clum A."/>
            <person name="Steindorff A."/>
            <person name="Ohm R.A."/>
            <person name="Martin F."/>
            <person name="Silar P."/>
            <person name="Natvig D.O."/>
            <person name="Lalanne C."/>
            <person name="Gautier V."/>
            <person name="Ament-Velasquez S.L."/>
            <person name="Kruys A."/>
            <person name="Hutchinson M.I."/>
            <person name="Powell A.J."/>
            <person name="Barry K."/>
            <person name="Miller A.N."/>
            <person name="Grigoriev I.V."/>
            <person name="Debuchy R."/>
            <person name="Gladieux P."/>
            <person name="Hiltunen Thoren M."/>
            <person name="Johannesson H."/>
        </authorList>
    </citation>
    <scope>NUCLEOTIDE SEQUENCE</scope>
    <source>
        <strain evidence="3">PSN243</strain>
    </source>
</reference>
<dbReference type="AlphaFoldDB" id="A0AAV9GLD9"/>
<comment type="caution">
    <text evidence="3">The sequence shown here is derived from an EMBL/GenBank/DDBJ whole genome shotgun (WGS) entry which is preliminary data.</text>
</comment>
<dbReference type="CDD" id="cd02440">
    <property type="entry name" value="AdoMet_MTases"/>
    <property type="match status" value="1"/>
</dbReference>
<comment type="similarity">
    <text evidence="1">Belongs to the methyltransferase superfamily. LaeA methyltransferase family.</text>
</comment>
<dbReference type="GO" id="GO:0032259">
    <property type="term" value="P:methylation"/>
    <property type="evidence" value="ECO:0007669"/>
    <property type="project" value="UniProtKB-KW"/>
</dbReference>
<feature type="compositionally biased region" description="Low complexity" evidence="2">
    <location>
        <begin position="13"/>
        <end position="41"/>
    </location>
</feature>
<dbReference type="Pfam" id="PF13489">
    <property type="entry name" value="Methyltransf_23"/>
    <property type="match status" value="1"/>
</dbReference>
<evidence type="ECO:0000313" key="4">
    <source>
        <dbReference type="Proteomes" id="UP001321760"/>
    </source>
</evidence>
<accession>A0AAV9GLD9</accession>
<keyword evidence="4" id="KW-1185">Reference proteome</keyword>
<dbReference type="SUPFAM" id="SSF53335">
    <property type="entry name" value="S-adenosyl-L-methionine-dependent methyltransferases"/>
    <property type="match status" value="1"/>
</dbReference>
<dbReference type="GO" id="GO:0008168">
    <property type="term" value="F:methyltransferase activity"/>
    <property type="evidence" value="ECO:0007669"/>
    <property type="project" value="UniProtKB-KW"/>
</dbReference>
<dbReference type="PANTHER" id="PTHR43591:SF10">
    <property type="entry name" value="ABC TRANSMEMBRANE TYPE-1 DOMAIN-CONTAINING PROTEIN-RELATED"/>
    <property type="match status" value="1"/>
</dbReference>
<keyword evidence="3" id="KW-0808">Transferase</keyword>
<evidence type="ECO:0000256" key="2">
    <source>
        <dbReference type="SAM" id="MobiDB-lite"/>
    </source>
</evidence>
<proteinExistence type="inferred from homology"/>
<organism evidence="3 4">
    <name type="scientific">Podospora aff. communis PSN243</name>
    <dbReference type="NCBI Taxonomy" id="3040156"/>
    <lineage>
        <taxon>Eukaryota</taxon>
        <taxon>Fungi</taxon>
        <taxon>Dikarya</taxon>
        <taxon>Ascomycota</taxon>
        <taxon>Pezizomycotina</taxon>
        <taxon>Sordariomycetes</taxon>
        <taxon>Sordariomycetidae</taxon>
        <taxon>Sordariales</taxon>
        <taxon>Podosporaceae</taxon>
        <taxon>Podospora</taxon>
    </lineage>
</organism>
<dbReference type="PANTHER" id="PTHR43591">
    <property type="entry name" value="METHYLTRANSFERASE"/>
    <property type="match status" value="1"/>
</dbReference>
<reference evidence="3" key="2">
    <citation type="submission" date="2023-05" db="EMBL/GenBank/DDBJ databases">
        <authorList>
            <consortium name="Lawrence Berkeley National Laboratory"/>
            <person name="Steindorff A."/>
            <person name="Hensen N."/>
            <person name="Bonometti L."/>
            <person name="Westerberg I."/>
            <person name="Brannstrom I.O."/>
            <person name="Guillou S."/>
            <person name="Cros-Aarteil S."/>
            <person name="Calhoun S."/>
            <person name="Haridas S."/>
            <person name="Kuo A."/>
            <person name="Mondo S."/>
            <person name="Pangilinan J."/>
            <person name="Riley R."/>
            <person name="Labutti K."/>
            <person name="Andreopoulos B."/>
            <person name="Lipzen A."/>
            <person name="Chen C."/>
            <person name="Yanf M."/>
            <person name="Daum C."/>
            <person name="Ng V."/>
            <person name="Clum A."/>
            <person name="Ohm R."/>
            <person name="Martin F."/>
            <person name="Silar P."/>
            <person name="Natvig D."/>
            <person name="Lalanne C."/>
            <person name="Gautier V."/>
            <person name="Ament-Velasquez S.L."/>
            <person name="Kruys A."/>
            <person name="Hutchinson M.I."/>
            <person name="Powell A.J."/>
            <person name="Barry K."/>
            <person name="Miller A.N."/>
            <person name="Grigoriev I.V."/>
            <person name="Debuchy R."/>
            <person name="Gladieux P."/>
            <person name="Thoren M.H."/>
            <person name="Johannesson H."/>
        </authorList>
    </citation>
    <scope>NUCLEOTIDE SEQUENCE</scope>
    <source>
        <strain evidence="3">PSN243</strain>
    </source>
</reference>
<dbReference type="Proteomes" id="UP001321760">
    <property type="component" value="Unassembled WGS sequence"/>
</dbReference>
<feature type="region of interest" description="Disordered" evidence="2">
    <location>
        <begin position="1"/>
        <end position="42"/>
    </location>
</feature>
<sequence length="363" mass="40136">MAEQAAINKQDTPSPKVGSPKSPGKSPSRSPQAAAGPAAVDAVDDGDFDSAILDVDTFSSTASVSSSILQYRTIKGRTYHSERHNSDYYAPNDERQNDSVDITHHYLTLLLGGKLYLAPIAKNIQRVLDVGTGTGIWAIDFADDHPSASITGTDLSPTQPTWVPPNVRFEVDDATAPSWTWDDNAFDFIHMRYLFGAIADWPQLFANAFRVCAPGGWVQSGEVEVDFVSDDGSVKADSALALWGRMCRETGEKIGRTFRVLSEGVQKRGMEGAGFVDLESVDYQLPVGGWPADKKLAEVGQFVRLTLENDLEGYSTFMWNQVLNWGADEYQMFLMRTRKELKDPSIHSYFRVRYVYGRKPATA</sequence>